<evidence type="ECO:0000256" key="7">
    <source>
        <dbReference type="SAM" id="MobiDB-lite"/>
    </source>
</evidence>
<dbReference type="EMBL" id="JAXOVC010000015">
    <property type="protein sequence ID" value="KAK4493998.1"/>
    <property type="molecule type" value="Genomic_DNA"/>
</dbReference>
<dbReference type="InterPro" id="IPR005455">
    <property type="entry name" value="PFN_euk"/>
</dbReference>
<comment type="caution">
    <text evidence="8">The sequence shown here is derived from an EMBL/GenBank/DDBJ whole genome shotgun (WGS) entry which is preliminary data.</text>
</comment>
<evidence type="ECO:0000256" key="6">
    <source>
        <dbReference type="RuleBase" id="RU003909"/>
    </source>
</evidence>
<keyword evidence="9" id="KW-1185">Reference proteome</keyword>
<feature type="region of interest" description="Disordered" evidence="7">
    <location>
        <begin position="408"/>
        <end position="481"/>
    </location>
</feature>
<keyword evidence="3" id="KW-0963">Cytoplasm</keyword>
<dbReference type="InterPro" id="IPR048278">
    <property type="entry name" value="PFN"/>
</dbReference>
<evidence type="ECO:0000256" key="2">
    <source>
        <dbReference type="ARBA" id="ARBA00010058"/>
    </source>
</evidence>
<sequence>MSRLRDRATPSQLERGNAVSPSPARDALQGNLESGLTLNRKKSWFGSARDILSKALRGDGSSRADDNEDRTISIQTEESEVGQHDDASTTPLRPRPERQRTFTPRNAISSLRQHISSSNHRHKRPALAEITGNERHAGTPVGPERIIVSPAPEDEEELEAHKAHGRKNSLGKSLVGSIRTFGRKSMSRNTSPTKSTKDDQFSPTKHAAAVPLPSSPIDIPPPPTLHIDLGPSALMNASPQQDDESELMRMTNPANFVGERPLPTYYTRLPGEGPADQLPSLGKKQSLTPSDLLQLPTDDFGFSIPDGPTTPSRKSGFQLDGANDEIELFERSVEYKDKAYKKENRSLKKMVSLDAMAEECASSPTAKSPIKLSIGDPRRTRDQMSLTTIQSCPEDMPEITRQLAQLQTPSAGHRDPMNGEWKSEDPFAPSNAIGDLASSGPPSPTRSVKLPLRPKITVQSVGSDDPKTFDESDLQTPDKDNGVECKEEIRKDSLMSGVEYSKVTMTTNGIATNPFTASAELAMADGGKDRESLANTIDSGEYGEFKTQQLFGDLSAPELPEYVDADSSERTSSEMPLQRRRSVAQLYHRISNSKTPSPPRCRPGTTHPADVSDIFWKCDLKDWPELSKVAGQDTPHESIATSNESIAGSDRSPTSASPNCTPNMGDRLEFDIKRSDRNMRYNALRDMEDTPEHEDAAKLPEPAPLRPILKIDTTSNFKSRNSSDLSLANFEEAYSSSRQVSPLKPSARQSRVGMSSDSIDHELKYAISQHHVFQAAVAGLGITEPYSSSTATATPSEMFNKDSRTTPHQHAVSPESSAIWEDIEHGPFDTPPGNSNMSSQNDLNHYNSETPFADTASADETLDDCLEMFHNFNKSQEMLSSDSVQPSEKTENPFTSSPVKEGRVSSKSPVSPKKPPPARHISHAPVMSWQAYVDTSLVGTGNVDKAAIFNNEGTSVWATSAGFTVKPEEMKEVVAAYNDKSDVKQVQSSGLHIAGEKFVVLKADDRSVYGKKGREGVVIVKTTQAILVAHYPETVQPGAAANTVEQLADYLIKVGY</sequence>
<dbReference type="PANTHER" id="PTHR11604:SF0">
    <property type="entry name" value="PROFILIN"/>
    <property type="match status" value="1"/>
</dbReference>
<feature type="region of interest" description="Disordered" evidence="7">
    <location>
        <begin position="687"/>
        <end position="706"/>
    </location>
</feature>
<feature type="region of interest" description="Disordered" evidence="7">
    <location>
        <begin position="364"/>
        <end position="383"/>
    </location>
</feature>
<dbReference type="Pfam" id="PF00235">
    <property type="entry name" value="Profilin"/>
    <property type="match status" value="1"/>
</dbReference>
<evidence type="ECO:0000313" key="8">
    <source>
        <dbReference type="EMBL" id="KAK4493998.1"/>
    </source>
</evidence>
<feature type="region of interest" description="Disordered" evidence="7">
    <location>
        <begin position="55"/>
        <end position="145"/>
    </location>
</feature>
<dbReference type="Gene3D" id="3.30.450.30">
    <property type="entry name" value="Dynein light chain 2a, cytoplasmic"/>
    <property type="match status" value="1"/>
</dbReference>
<dbReference type="CDD" id="cd00148">
    <property type="entry name" value="PROF"/>
    <property type="match status" value="1"/>
</dbReference>
<feature type="compositionally biased region" description="Polar residues" evidence="7">
    <location>
        <begin position="832"/>
        <end position="850"/>
    </location>
</feature>
<feature type="compositionally biased region" description="Basic and acidic residues" evidence="7">
    <location>
        <begin position="56"/>
        <end position="71"/>
    </location>
</feature>
<dbReference type="PRINTS" id="PR00392">
    <property type="entry name" value="PROFILIN"/>
</dbReference>
<proteinExistence type="inferred from homology"/>
<feature type="compositionally biased region" description="Basic and acidic residues" evidence="7">
    <location>
        <begin position="464"/>
        <end position="481"/>
    </location>
</feature>
<organism evidence="8 9">
    <name type="scientific">Zasmidium cellare</name>
    <name type="common">Wine cellar mold</name>
    <name type="synonym">Racodium cellare</name>
    <dbReference type="NCBI Taxonomy" id="395010"/>
    <lineage>
        <taxon>Eukaryota</taxon>
        <taxon>Fungi</taxon>
        <taxon>Dikarya</taxon>
        <taxon>Ascomycota</taxon>
        <taxon>Pezizomycotina</taxon>
        <taxon>Dothideomycetes</taxon>
        <taxon>Dothideomycetidae</taxon>
        <taxon>Mycosphaerellales</taxon>
        <taxon>Mycosphaerellaceae</taxon>
        <taxon>Zasmidium</taxon>
    </lineage>
</organism>
<feature type="region of interest" description="Disordered" evidence="7">
    <location>
        <begin position="180"/>
        <end position="216"/>
    </location>
</feature>
<dbReference type="SMART" id="SM00392">
    <property type="entry name" value="PROF"/>
    <property type="match status" value="1"/>
</dbReference>
<dbReference type="InterPro" id="IPR036140">
    <property type="entry name" value="PFN_sf"/>
</dbReference>
<evidence type="ECO:0000256" key="3">
    <source>
        <dbReference type="ARBA" id="ARBA00022490"/>
    </source>
</evidence>
<evidence type="ECO:0000256" key="4">
    <source>
        <dbReference type="ARBA" id="ARBA00023203"/>
    </source>
</evidence>
<feature type="region of interest" description="Disordered" evidence="7">
    <location>
        <begin position="1"/>
        <end position="40"/>
    </location>
</feature>
<dbReference type="Proteomes" id="UP001305779">
    <property type="component" value="Unassembled WGS sequence"/>
</dbReference>
<reference evidence="8 9" key="1">
    <citation type="journal article" date="2023" name="G3 (Bethesda)">
        <title>A chromosome-level genome assembly of Zasmidium syzygii isolated from banana leaves.</title>
        <authorList>
            <person name="van Westerhoven A.C."/>
            <person name="Mehrabi R."/>
            <person name="Talebi R."/>
            <person name="Steentjes M.B.F."/>
            <person name="Corcolon B."/>
            <person name="Chong P.A."/>
            <person name="Kema G.H.J."/>
            <person name="Seidl M.F."/>
        </authorList>
    </citation>
    <scope>NUCLEOTIDE SEQUENCE [LARGE SCALE GENOMIC DNA]</scope>
    <source>
        <strain evidence="8 9">P124</strain>
    </source>
</reference>
<evidence type="ECO:0000313" key="9">
    <source>
        <dbReference type="Proteomes" id="UP001305779"/>
    </source>
</evidence>
<dbReference type="PRINTS" id="PR01640">
    <property type="entry name" value="PROFILINPLNT"/>
</dbReference>
<feature type="region of interest" description="Disordered" evidence="7">
    <location>
        <begin position="788"/>
        <end position="851"/>
    </location>
</feature>
<accession>A0ABR0DXU3</accession>
<evidence type="ECO:0000256" key="1">
    <source>
        <dbReference type="ARBA" id="ARBA00004245"/>
    </source>
</evidence>
<feature type="region of interest" description="Disordered" evidence="7">
    <location>
        <begin position="877"/>
        <end position="921"/>
    </location>
</feature>
<dbReference type="PANTHER" id="PTHR11604">
    <property type="entry name" value="PROFILIN"/>
    <property type="match status" value="1"/>
</dbReference>
<comment type="subcellular location">
    <subcellularLocation>
        <location evidence="1">Cytoplasm</location>
        <location evidence="1">Cytoskeleton</location>
    </subcellularLocation>
</comment>
<feature type="compositionally biased region" description="Low complexity" evidence="7">
    <location>
        <begin position="788"/>
        <end position="797"/>
    </location>
</feature>
<protein>
    <recommendedName>
        <fullName evidence="6">Profilin</fullName>
    </recommendedName>
</protein>
<feature type="compositionally biased region" description="Basic and acidic residues" evidence="7">
    <location>
        <begin position="412"/>
        <end position="425"/>
    </location>
</feature>
<keyword evidence="4 6" id="KW-0009">Actin-binding</keyword>
<name>A0ABR0DXU3_ZASCE</name>
<feature type="region of interest" description="Disordered" evidence="7">
    <location>
        <begin position="628"/>
        <end position="673"/>
    </location>
</feature>
<feature type="compositionally biased region" description="Polar residues" evidence="7">
    <location>
        <begin position="639"/>
        <end position="662"/>
    </location>
</feature>
<evidence type="ECO:0000256" key="5">
    <source>
        <dbReference type="ARBA" id="ARBA00023212"/>
    </source>
</evidence>
<dbReference type="SUPFAM" id="SSF55770">
    <property type="entry name" value="Profilin (actin-binding protein)"/>
    <property type="match status" value="1"/>
</dbReference>
<feature type="compositionally biased region" description="Basic and acidic residues" evidence="7">
    <location>
        <begin position="687"/>
        <end position="698"/>
    </location>
</feature>
<keyword evidence="5" id="KW-0206">Cytoskeleton</keyword>
<comment type="similarity">
    <text evidence="2 6">Belongs to the profilin family.</text>
</comment>
<feature type="compositionally biased region" description="Polar residues" evidence="7">
    <location>
        <begin position="101"/>
        <end position="118"/>
    </location>
</feature>
<feature type="compositionally biased region" description="Polar residues" evidence="7">
    <location>
        <begin position="877"/>
        <end position="898"/>
    </location>
</feature>
<gene>
    <name evidence="8" type="ORF">PRZ48_015184</name>
</gene>